<keyword evidence="2" id="KW-1185">Reference proteome</keyword>
<evidence type="ECO:0000313" key="1">
    <source>
        <dbReference type="EMBL" id="KAJ2974527.1"/>
    </source>
</evidence>
<dbReference type="Proteomes" id="UP001143856">
    <property type="component" value="Unassembled WGS sequence"/>
</dbReference>
<comment type="caution">
    <text evidence="1">The sequence shown here is derived from an EMBL/GenBank/DDBJ whole genome shotgun (WGS) entry which is preliminary data.</text>
</comment>
<reference evidence="1" key="1">
    <citation type="submission" date="2022-10" db="EMBL/GenBank/DDBJ databases">
        <title>Genome Sequence of Xylaria curta.</title>
        <authorList>
            <person name="Buettner E."/>
        </authorList>
    </citation>
    <scope>NUCLEOTIDE SEQUENCE</scope>
    <source>
        <strain evidence="1">Babe10</strain>
    </source>
</reference>
<protein>
    <submittedName>
        <fullName evidence="1">Uncharacterized protein</fullName>
    </submittedName>
</protein>
<organism evidence="1 2">
    <name type="scientific">Xylaria curta</name>
    <dbReference type="NCBI Taxonomy" id="42375"/>
    <lineage>
        <taxon>Eukaryota</taxon>
        <taxon>Fungi</taxon>
        <taxon>Dikarya</taxon>
        <taxon>Ascomycota</taxon>
        <taxon>Pezizomycotina</taxon>
        <taxon>Sordariomycetes</taxon>
        <taxon>Xylariomycetidae</taxon>
        <taxon>Xylariales</taxon>
        <taxon>Xylariaceae</taxon>
        <taxon>Xylaria</taxon>
    </lineage>
</organism>
<sequence>MAAITRLHEATLQLRAGPVVVFGAVFHSTYHLFEESEGGIRHYGRANDADVDDFEKYLEEGGKCAYVFTEFPSNPILVSVNLERLRRLADKYHFFLVVDDTCASFANIDLLGVADVIITSLTKAFSGYADVMAGSLVLNPNRTLSYAPLKQTISSRFHNELFEADAAHLLANSESYLARCVIHNRNATALASYFHSLSLDAASPVAQVHYPPHSPGSNYLAPFLRKPTAEYPAPGYGYLLSVEFGTVEQAAAFYDAVNFFQGPHIGAHLTISMPYNMMVYGKDDPEVHAAYGLKPQQIRITVGLEDQEVLLQRCAEALSKMEKTT</sequence>
<name>A0ACC1N5G3_9PEZI</name>
<evidence type="ECO:0000313" key="2">
    <source>
        <dbReference type="Proteomes" id="UP001143856"/>
    </source>
</evidence>
<gene>
    <name evidence="1" type="ORF">NUW58_g8632</name>
</gene>
<proteinExistence type="predicted"/>
<accession>A0ACC1N5G3</accession>
<dbReference type="EMBL" id="JAPDGR010002712">
    <property type="protein sequence ID" value="KAJ2974527.1"/>
    <property type="molecule type" value="Genomic_DNA"/>
</dbReference>